<dbReference type="InterPro" id="IPR052035">
    <property type="entry name" value="ZnF_BED_domain_contain"/>
</dbReference>
<evidence type="ECO:0000313" key="8">
    <source>
        <dbReference type="EMBL" id="KAF7342932.1"/>
    </source>
</evidence>
<comment type="subcellular location">
    <subcellularLocation>
        <location evidence="1">Nucleus</location>
    </subcellularLocation>
</comment>
<evidence type="ECO:0000256" key="2">
    <source>
        <dbReference type="ARBA" id="ARBA00022723"/>
    </source>
</evidence>
<sequence length="812" mass="91004">MSYTPLHERTNTFGLSTPPPSFRDLPPSAFNDRFTAANFIASNENTRDTPATVEPPTKRRRIETSFKEKTDTEVWALSDEEIIEKQFAKCTSGTWKHYSITVKRHGGVITFVFQCKQNNPKHPKYTRDRSKMKQGNSNLGEAAKKCEGAMEQPTANTVVVPYNEARHRAICAIRCAANKRSFASQDDKWYRLEVELLRPGTIPPSSKIVARDVGIIYSEYAKVVRWYFEKRDRAVHCVVDGWTAPIDASYLGCGLQWEQDGEVFFMVLEFIRWGIQDSNRLDERHTGEYLAKKLHECLEKYGLSKHLFILTMDGAGNCNTTATNVPKLNPHFKGAAWRGYCFLHIIQLSAKMILSFFTKQAMRKKRTVKVAVSSTRVEEVTLDGAPVGNQEDAELEQLLDEDAAEREALQNQVPDGAARNEHDTAVVSKIRVAAIKAMSQRGITVTAKESKDAIQLIPRVCGLARKIHDSSPVSSAFAKIVEKDRTIFGQTQTLARRCASRWNSDYDSLDTALILEQPVRTLLKEKDLNLKAFKLTDDQWNLAADLRDVLECIKEPTLLFSRGGKSRPLISEVIPALQTLRAALERAANSDEIADICRVAAYGGGLVLDKYLNLVPECEAYEFSIALSPNLKLRWFEANGRSSTQIRRIREAVTARYSELFKKDGHSAAPTPASAPEPANRGRVRRRFAAVADPTPRIPVQIPDDIDSYFDTPPLSSLDGKTVLQYWAAERAIQPSLAEMALTYCSAPATSVDGERSFSEGRNQCSWNQRSMSSQTFREQMSVGAWSEAPFFDLNVAEAIIDSHSRALRGSN</sequence>
<accession>A0A8H6XKZ1</accession>
<feature type="domain" description="HAT C-terminal dimerisation" evidence="7">
    <location>
        <begin position="706"/>
        <end position="786"/>
    </location>
</feature>
<dbReference type="GO" id="GO:0008270">
    <property type="term" value="F:zinc ion binding"/>
    <property type="evidence" value="ECO:0007669"/>
    <property type="project" value="UniProtKB-KW"/>
</dbReference>
<evidence type="ECO:0000256" key="6">
    <source>
        <dbReference type="SAM" id="MobiDB-lite"/>
    </source>
</evidence>
<feature type="compositionally biased region" description="Low complexity" evidence="6">
    <location>
        <begin position="667"/>
        <end position="681"/>
    </location>
</feature>
<dbReference type="OrthoDB" id="3050260at2759"/>
<dbReference type="Pfam" id="PF05699">
    <property type="entry name" value="Dimer_Tnp_hAT"/>
    <property type="match status" value="1"/>
</dbReference>
<dbReference type="EMBL" id="JACAZI010000016">
    <property type="protein sequence ID" value="KAF7342932.1"/>
    <property type="molecule type" value="Genomic_DNA"/>
</dbReference>
<evidence type="ECO:0000256" key="4">
    <source>
        <dbReference type="ARBA" id="ARBA00022833"/>
    </source>
</evidence>
<keyword evidence="2" id="KW-0479">Metal-binding</keyword>
<keyword evidence="5" id="KW-0539">Nucleus</keyword>
<feature type="region of interest" description="Disordered" evidence="6">
    <location>
        <begin position="1"/>
        <end position="21"/>
    </location>
</feature>
<keyword evidence="4" id="KW-0862">Zinc</keyword>
<dbReference type="Proteomes" id="UP000620124">
    <property type="component" value="Unassembled WGS sequence"/>
</dbReference>
<evidence type="ECO:0000256" key="1">
    <source>
        <dbReference type="ARBA" id="ARBA00004123"/>
    </source>
</evidence>
<feature type="compositionally biased region" description="Basic and acidic residues" evidence="6">
    <location>
        <begin position="1"/>
        <end position="10"/>
    </location>
</feature>
<dbReference type="SUPFAM" id="SSF53098">
    <property type="entry name" value="Ribonuclease H-like"/>
    <property type="match status" value="1"/>
</dbReference>
<dbReference type="PANTHER" id="PTHR46481:SF10">
    <property type="entry name" value="ZINC FINGER BED DOMAIN-CONTAINING PROTEIN 39"/>
    <property type="match status" value="1"/>
</dbReference>
<name>A0A8H6XKZ1_9AGAR</name>
<feature type="region of interest" description="Disordered" evidence="6">
    <location>
        <begin position="664"/>
        <end position="683"/>
    </location>
</feature>
<dbReference type="PANTHER" id="PTHR46481">
    <property type="entry name" value="ZINC FINGER BED DOMAIN-CONTAINING PROTEIN 4"/>
    <property type="match status" value="1"/>
</dbReference>
<organism evidence="8 9">
    <name type="scientific">Mycena venus</name>
    <dbReference type="NCBI Taxonomy" id="2733690"/>
    <lineage>
        <taxon>Eukaryota</taxon>
        <taxon>Fungi</taxon>
        <taxon>Dikarya</taxon>
        <taxon>Basidiomycota</taxon>
        <taxon>Agaricomycotina</taxon>
        <taxon>Agaricomycetes</taxon>
        <taxon>Agaricomycetidae</taxon>
        <taxon>Agaricales</taxon>
        <taxon>Marasmiineae</taxon>
        <taxon>Mycenaceae</taxon>
        <taxon>Mycena</taxon>
    </lineage>
</organism>
<evidence type="ECO:0000259" key="7">
    <source>
        <dbReference type="Pfam" id="PF05699"/>
    </source>
</evidence>
<evidence type="ECO:0000256" key="5">
    <source>
        <dbReference type="ARBA" id="ARBA00023242"/>
    </source>
</evidence>
<keyword evidence="3" id="KW-0863">Zinc-finger</keyword>
<dbReference type="InterPro" id="IPR008906">
    <property type="entry name" value="HATC_C_dom"/>
</dbReference>
<dbReference type="InterPro" id="IPR012337">
    <property type="entry name" value="RNaseH-like_sf"/>
</dbReference>
<dbReference type="AlphaFoldDB" id="A0A8H6XKZ1"/>
<evidence type="ECO:0000256" key="3">
    <source>
        <dbReference type="ARBA" id="ARBA00022771"/>
    </source>
</evidence>
<protein>
    <submittedName>
        <fullName evidence="8">Dimer-Tnp-hAT domain-containing protein</fullName>
    </submittedName>
</protein>
<comment type="caution">
    <text evidence="8">The sequence shown here is derived from an EMBL/GenBank/DDBJ whole genome shotgun (WGS) entry which is preliminary data.</text>
</comment>
<proteinExistence type="predicted"/>
<dbReference type="GO" id="GO:0046983">
    <property type="term" value="F:protein dimerization activity"/>
    <property type="evidence" value="ECO:0007669"/>
    <property type="project" value="InterPro"/>
</dbReference>
<evidence type="ECO:0000313" key="9">
    <source>
        <dbReference type="Proteomes" id="UP000620124"/>
    </source>
</evidence>
<gene>
    <name evidence="8" type="ORF">MVEN_01722900</name>
</gene>
<dbReference type="GO" id="GO:0005634">
    <property type="term" value="C:nucleus"/>
    <property type="evidence" value="ECO:0007669"/>
    <property type="project" value="UniProtKB-SubCell"/>
</dbReference>
<reference evidence="8" key="1">
    <citation type="submission" date="2020-05" db="EMBL/GenBank/DDBJ databases">
        <title>Mycena genomes resolve the evolution of fungal bioluminescence.</title>
        <authorList>
            <person name="Tsai I.J."/>
        </authorList>
    </citation>
    <scope>NUCLEOTIDE SEQUENCE</scope>
    <source>
        <strain evidence="8">CCC161011</strain>
    </source>
</reference>
<keyword evidence="9" id="KW-1185">Reference proteome</keyword>